<feature type="compositionally biased region" description="Polar residues" evidence="1">
    <location>
        <begin position="715"/>
        <end position="728"/>
    </location>
</feature>
<dbReference type="AlphaFoldDB" id="A0A9P4NKH1"/>
<keyword evidence="3" id="KW-1185">Reference proteome</keyword>
<feature type="region of interest" description="Disordered" evidence="1">
    <location>
        <begin position="57"/>
        <end position="99"/>
    </location>
</feature>
<reference evidence="2" key="1">
    <citation type="journal article" date="2020" name="Stud. Mycol.">
        <title>101 Dothideomycetes genomes: a test case for predicting lifestyles and emergence of pathogens.</title>
        <authorList>
            <person name="Haridas S."/>
            <person name="Albert R."/>
            <person name="Binder M."/>
            <person name="Bloem J."/>
            <person name="Labutti K."/>
            <person name="Salamov A."/>
            <person name="Andreopoulos B."/>
            <person name="Baker S."/>
            <person name="Barry K."/>
            <person name="Bills G."/>
            <person name="Bluhm B."/>
            <person name="Cannon C."/>
            <person name="Castanera R."/>
            <person name="Culley D."/>
            <person name="Daum C."/>
            <person name="Ezra D."/>
            <person name="Gonzalez J."/>
            <person name="Henrissat B."/>
            <person name="Kuo A."/>
            <person name="Liang C."/>
            <person name="Lipzen A."/>
            <person name="Lutzoni F."/>
            <person name="Magnuson J."/>
            <person name="Mondo S."/>
            <person name="Nolan M."/>
            <person name="Ohm R."/>
            <person name="Pangilinan J."/>
            <person name="Park H.-J."/>
            <person name="Ramirez L."/>
            <person name="Alfaro M."/>
            <person name="Sun H."/>
            <person name="Tritt A."/>
            <person name="Yoshinaga Y."/>
            <person name="Zwiers L.-H."/>
            <person name="Turgeon B."/>
            <person name="Goodwin S."/>
            <person name="Spatafora J."/>
            <person name="Crous P."/>
            <person name="Grigoriev I."/>
        </authorList>
    </citation>
    <scope>NUCLEOTIDE SEQUENCE</scope>
    <source>
        <strain evidence="2">CBS 130266</strain>
    </source>
</reference>
<evidence type="ECO:0000313" key="2">
    <source>
        <dbReference type="EMBL" id="KAF2425285.1"/>
    </source>
</evidence>
<feature type="region of interest" description="Disordered" evidence="1">
    <location>
        <begin position="877"/>
        <end position="925"/>
    </location>
</feature>
<name>A0A9P4NKH1_9PEZI</name>
<protein>
    <submittedName>
        <fullName evidence="2">Uncharacterized protein</fullName>
    </submittedName>
</protein>
<feature type="compositionally biased region" description="Polar residues" evidence="1">
    <location>
        <begin position="894"/>
        <end position="917"/>
    </location>
</feature>
<evidence type="ECO:0000256" key="1">
    <source>
        <dbReference type="SAM" id="MobiDB-lite"/>
    </source>
</evidence>
<feature type="region of interest" description="Disordered" evidence="1">
    <location>
        <begin position="1"/>
        <end position="32"/>
    </location>
</feature>
<evidence type="ECO:0000313" key="3">
    <source>
        <dbReference type="Proteomes" id="UP000800235"/>
    </source>
</evidence>
<proteinExistence type="predicted"/>
<feature type="region of interest" description="Disordered" evidence="1">
    <location>
        <begin position="300"/>
        <end position="329"/>
    </location>
</feature>
<feature type="region of interest" description="Disordered" evidence="1">
    <location>
        <begin position="715"/>
        <end position="742"/>
    </location>
</feature>
<gene>
    <name evidence="2" type="ORF">EJ08DRAFT_700513</name>
</gene>
<comment type="caution">
    <text evidence="2">The sequence shown here is derived from an EMBL/GenBank/DDBJ whole genome shotgun (WGS) entry which is preliminary data.</text>
</comment>
<sequence>MDNHFSAELGVIQSGPTEMRDPSIGTSALNIADGSRTPLDQVKALVASLESPELVTPYKKTSSASSVGLDDGENSEIRDGTDSGYGSRHGSGENSPDIDVVKGKQAVPCQLWSTRKVFMLKRHPIDIPEATRDRFRDLVEMFDEPLSTCISAGCRPLSPIKITLQGLGVSKDLASLWIVVLCDANVSKRIRQFFKQRWVIEECKGGSADSTEPTFRVLVCERPPRLLGATMPIDLYTNKPHDEFRNRLPGVPACYGVAIYKQGDHSIPCGTLGGILGVKVREREVFPYGLTVGHILDGKEAQQESDLDPNFDTKNVEAEDHEEEKTMEEDLTVHELDAEDLYDRWTLETQEHTHGGFHESTPPHKEPRSRLGRVAASSIQLDWALTTFGNSAPMLPTSAASGQSVRENSLKNASTYFSSQVCVVSDISGILQGSVKSTSYLMLPSSRSLVEVYDFVLADDHTTGLKAGDCGSWAIDQITNRVYGHVVSSDVFGEVSVMPLSSIMRDTKIRTGVEAIGLPSAKDTEALLKNSFLNKEIKNRKMLPNKLKKYSGSDLELFDPAAPHEHNVLKITETVGSAVGGTRSPSFSRPPAPHAIPEDILDAFITEYQSGVQTALDENDVHTAEENRIKAIEYYEELWRRYYIPGDEVVMREQMALISKKQSKHEDVLLSQPIVSTPENDINRQLVSTPQAESLSGSDLNLFNPAAPEIDISRQTVSTPQVESSLQTEPMPPTSGIADSIPRSVSDGIVEITRTHYPAREQPPEEALGKKKMLRWKPKNLVLLAQSIRSKSAKTIERMFTLKRHRTLNQDSKSYPAKQTLTSGDIEPQAVQAYHRDCSLSSIESLAESPAASPTSGDIESQALPAYQRDCSLSLIKLHDESPSASPDSGYSSMRPSPTGSSAMRSPPTELSQTSKAATPVSFMH</sequence>
<feature type="compositionally biased region" description="Acidic residues" evidence="1">
    <location>
        <begin position="319"/>
        <end position="329"/>
    </location>
</feature>
<feature type="compositionally biased region" description="Low complexity" evidence="1">
    <location>
        <begin position="883"/>
        <end position="893"/>
    </location>
</feature>
<organism evidence="2 3">
    <name type="scientific">Tothia fuscella</name>
    <dbReference type="NCBI Taxonomy" id="1048955"/>
    <lineage>
        <taxon>Eukaryota</taxon>
        <taxon>Fungi</taxon>
        <taxon>Dikarya</taxon>
        <taxon>Ascomycota</taxon>
        <taxon>Pezizomycotina</taxon>
        <taxon>Dothideomycetes</taxon>
        <taxon>Pleosporomycetidae</taxon>
        <taxon>Venturiales</taxon>
        <taxon>Cylindrosympodiaceae</taxon>
        <taxon>Tothia</taxon>
    </lineage>
</organism>
<dbReference type="OrthoDB" id="5865767at2759"/>
<accession>A0A9P4NKH1</accession>
<dbReference type="Proteomes" id="UP000800235">
    <property type="component" value="Unassembled WGS sequence"/>
</dbReference>
<dbReference type="EMBL" id="MU007071">
    <property type="protein sequence ID" value="KAF2425285.1"/>
    <property type="molecule type" value="Genomic_DNA"/>
</dbReference>